<dbReference type="PANTHER" id="PTHR44899:SF3">
    <property type="entry name" value="SERINE_THREONINE-PROTEIN KINASE NEK1"/>
    <property type="match status" value="1"/>
</dbReference>
<dbReference type="EMBL" id="BLLF01001913">
    <property type="protein sequence ID" value="GFH21827.1"/>
    <property type="molecule type" value="Genomic_DNA"/>
</dbReference>
<dbReference type="AlphaFoldDB" id="A0A699ZGG1"/>
<proteinExistence type="predicted"/>
<evidence type="ECO:0000256" key="8">
    <source>
        <dbReference type="ARBA" id="ARBA00048679"/>
    </source>
</evidence>
<dbReference type="EC" id="2.7.11.1" evidence="1"/>
<evidence type="ECO:0000256" key="3">
    <source>
        <dbReference type="ARBA" id="ARBA00022679"/>
    </source>
</evidence>
<evidence type="ECO:0000256" key="4">
    <source>
        <dbReference type="ARBA" id="ARBA00022741"/>
    </source>
</evidence>
<keyword evidence="4" id="KW-0547">Nucleotide-binding</keyword>
<evidence type="ECO:0000256" key="5">
    <source>
        <dbReference type="ARBA" id="ARBA00022777"/>
    </source>
</evidence>
<evidence type="ECO:0000256" key="7">
    <source>
        <dbReference type="ARBA" id="ARBA00047899"/>
    </source>
</evidence>
<comment type="caution">
    <text evidence="10">The sequence shown here is derived from an EMBL/GenBank/DDBJ whole genome shotgun (WGS) entry which is preliminary data.</text>
</comment>
<evidence type="ECO:0000259" key="9">
    <source>
        <dbReference type="PROSITE" id="PS50011"/>
    </source>
</evidence>
<dbReference type="Proteomes" id="UP000485058">
    <property type="component" value="Unassembled WGS sequence"/>
</dbReference>
<protein>
    <recommendedName>
        <fullName evidence="1">non-specific serine/threonine protein kinase</fullName>
        <ecNumber evidence="1">2.7.11.1</ecNumber>
    </recommendedName>
</protein>
<keyword evidence="11" id="KW-1185">Reference proteome</keyword>
<keyword evidence="2" id="KW-0723">Serine/threonine-protein kinase</keyword>
<evidence type="ECO:0000256" key="2">
    <source>
        <dbReference type="ARBA" id="ARBA00022527"/>
    </source>
</evidence>
<evidence type="ECO:0000256" key="6">
    <source>
        <dbReference type="ARBA" id="ARBA00022840"/>
    </source>
</evidence>
<dbReference type="InterPro" id="IPR000719">
    <property type="entry name" value="Prot_kinase_dom"/>
</dbReference>
<dbReference type="SUPFAM" id="SSF56112">
    <property type="entry name" value="Protein kinase-like (PK-like)"/>
    <property type="match status" value="1"/>
</dbReference>
<dbReference type="PANTHER" id="PTHR44899">
    <property type="entry name" value="CAMK FAMILY PROTEIN KINASE"/>
    <property type="match status" value="1"/>
</dbReference>
<dbReference type="InterPro" id="IPR011009">
    <property type="entry name" value="Kinase-like_dom_sf"/>
</dbReference>
<evidence type="ECO:0000313" key="10">
    <source>
        <dbReference type="EMBL" id="GFH21827.1"/>
    </source>
</evidence>
<keyword evidence="5 10" id="KW-0418">Kinase</keyword>
<keyword evidence="6" id="KW-0067">ATP-binding</keyword>
<evidence type="ECO:0000256" key="1">
    <source>
        <dbReference type="ARBA" id="ARBA00012513"/>
    </source>
</evidence>
<dbReference type="Gene3D" id="1.10.510.10">
    <property type="entry name" value="Transferase(Phosphotransferase) domain 1"/>
    <property type="match status" value="1"/>
</dbReference>
<organism evidence="10 11">
    <name type="scientific">Haematococcus lacustris</name>
    <name type="common">Green alga</name>
    <name type="synonym">Haematococcus pluvialis</name>
    <dbReference type="NCBI Taxonomy" id="44745"/>
    <lineage>
        <taxon>Eukaryota</taxon>
        <taxon>Viridiplantae</taxon>
        <taxon>Chlorophyta</taxon>
        <taxon>core chlorophytes</taxon>
        <taxon>Chlorophyceae</taxon>
        <taxon>CS clade</taxon>
        <taxon>Chlamydomonadales</taxon>
        <taxon>Haematococcaceae</taxon>
        <taxon>Haematococcus</taxon>
    </lineage>
</organism>
<dbReference type="PROSITE" id="PS50011">
    <property type="entry name" value="PROTEIN_KINASE_DOM"/>
    <property type="match status" value="1"/>
</dbReference>
<name>A0A699ZGG1_HAELA</name>
<comment type="catalytic activity">
    <reaction evidence="8">
        <text>L-seryl-[protein] + ATP = O-phospho-L-seryl-[protein] + ADP + H(+)</text>
        <dbReference type="Rhea" id="RHEA:17989"/>
        <dbReference type="Rhea" id="RHEA-COMP:9863"/>
        <dbReference type="Rhea" id="RHEA-COMP:11604"/>
        <dbReference type="ChEBI" id="CHEBI:15378"/>
        <dbReference type="ChEBI" id="CHEBI:29999"/>
        <dbReference type="ChEBI" id="CHEBI:30616"/>
        <dbReference type="ChEBI" id="CHEBI:83421"/>
        <dbReference type="ChEBI" id="CHEBI:456216"/>
        <dbReference type="EC" id="2.7.11.1"/>
    </reaction>
</comment>
<feature type="non-terminal residue" evidence="10">
    <location>
        <position position="70"/>
    </location>
</feature>
<feature type="non-terminal residue" evidence="10">
    <location>
        <position position="1"/>
    </location>
</feature>
<dbReference type="Pfam" id="PF00069">
    <property type="entry name" value="Pkinase"/>
    <property type="match status" value="1"/>
</dbReference>
<comment type="catalytic activity">
    <reaction evidence="7">
        <text>L-threonyl-[protein] + ATP = O-phospho-L-threonyl-[protein] + ADP + H(+)</text>
        <dbReference type="Rhea" id="RHEA:46608"/>
        <dbReference type="Rhea" id="RHEA-COMP:11060"/>
        <dbReference type="Rhea" id="RHEA-COMP:11605"/>
        <dbReference type="ChEBI" id="CHEBI:15378"/>
        <dbReference type="ChEBI" id="CHEBI:30013"/>
        <dbReference type="ChEBI" id="CHEBI:30616"/>
        <dbReference type="ChEBI" id="CHEBI:61977"/>
        <dbReference type="ChEBI" id="CHEBI:456216"/>
        <dbReference type="EC" id="2.7.11.1"/>
    </reaction>
</comment>
<sequence>MDLASTIIGTPYYMSPEVMSNLPYDYKSDLWSLGCCLYEMMSLRHAFDARDMSSLVVKIMRGEHLPIPPQ</sequence>
<keyword evidence="3" id="KW-0808">Transferase</keyword>
<evidence type="ECO:0000313" key="11">
    <source>
        <dbReference type="Proteomes" id="UP000485058"/>
    </source>
</evidence>
<feature type="domain" description="Protein kinase" evidence="9">
    <location>
        <begin position="1"/>
        <end position="70"/>
    </location>
</feature>
<accession>A0A699ZGG1</accession>
<dbReference type="GO" id="GO:0004674">
    <property type="term" value="F:protein serine/threonine kinase activity"/>
    <property type="evidence" value="ECO:0007669"/>
    <property type="project" value="UniProtKB-KW"/>
</dbReference>
<gene>
    <name evidence="10" type="ORF">HaLaN_19198</name>
</gene>
<reference evidence="10 11" key="1">
    <citation type="submission" date="2020-02" db="EMBL/GenBank/DDBJ databases">
        <title>Draft genome sequence of Haematococcus lacustris strain NIES-144.</title>
        <authorList>
            <person name="Morimoto D."/>
            <person name="Nakagawa S."/>
            <person name="Yoshida T."/>
            <person name="Sawayama S."/>
        </authorList>
    </citation>
    <scope>NUCLEOTIDE SEQUENCE [LARGE SCALE GENOMIC DNA]</scope>
    <source>
        <strain evidence="10 11">NIES-144</strain>
    </source>
</reference>
<dbReference type="InterPro" id="IPR051131">
    <property type="entry name" value="NEK_Ser/Thr_kinase_NIMA"/>
</dbReference>
<dbReference type="GO" id="GO:0005524">
    <property type="term" value="F:ATP binding"/>
    <property type="evidence" value="ECO:0007669"/>
    <property type="project" value="UniProtKB-KW"/>
</dbReference>